<dbReference type="InterPro" id="IPR045789">
    <property type="entry name" value="Insc_C"/>
</dbReference>
<dbReference type="InterPro" id="IPR011989">
    <property type="entry name" value="ARM-like"/>
</dbReference>
<dbReference type="Proteomes" id="UP000230233">
    <property type="component" value="Chromosome II"/>
</dbReference>
<accession>A0A2G5V0D6</accession>
<feature type="domain" description="Protein inscuteable homologue C-terminal" evidence="2">
    <location>
        <begin position="479"/>
        <end position="708"/>
    </location>
</feature>
<evidence type="ECO:0000256" key="1">
    <source>
        <dbReference type="SAM" id="MobiDB-lite"/>
    </source>
</evidence>
<gene>
    <name evidence="3" type="primary">Cni-insc-1</name>
    <name evidence="3" type="synonym">Cnig_chr_II.g5334</name>
    <name evidence="3" type="ORF">B9Z55_005334</name>
</gene>
<dbReference type="InterPro" id="IPR016024">
    <property type="entry name" value="ARM-type_fold"/>
</dbReference>
<feature type="compositionally biased region" description="Polar residues" evidence="1">
    <location>
        <begin position="220"/>
        <end position="237"/>
    </location>
</feature>
<dbReference type="SUPFAM" id="SSF48371">
    <property type="entry name" value="ARM repeat"/>
    <property type="match status" value="1"/>
</dbReference>
<dbReference type="PANTHER" id="PTHR21386:SF0">
    <property type="entry name" value="PROTEIN INSCUTEABLE HOMOLOG"/>
    <property type="match status" value="1"/>
</dbReference>
<keyword evidence="4" id="KW-1185">Reference proteome</keyword>
<evidence type="ECO:0000313" key="4">
    <source>
        <dbReference type="Proteomes" id="UP000230233"/>
    </source>
</evidence>
<dbReference type="GO" id="GO:0045179">
    <property type="term" value="C:apical cortex"/>
    <property type="evidence" value="ECO:0007669"/>
    <property type="project" value="TreeGrafter"/>
</dbReference>
<dbReference type="AlphaFoldDB" id="A0A2G5V0D6"/>
<dbReference type="Gene3D" id="1.25.10.10">
    <property type="entry name" value="Leucine-rich Repeat Variant"/>
    <property type="match status" value="1"/>
</dbReference>
<evidence type="ECO:0000259" key="2">
    <source>
        <dbReference type="Pfam" id="PF19427"/>
    </source>
</evidence>
<dbReference type="GO" id="GO:0000132">
    <property type="term" value="P:establishment of mitotic spindle orientation"/>
    <property type="evidence" value="ECO:0007669"/>
    <property type="project" value="TreeGrafter"/>
</dbReference>
<dbReference type="GO" id="GO:0045176">
    <property type="term" value="P:apical protein localization"/>
    <property type="evidence" value="ECO:0007669"/>
    <property type="project" value="TreeGrafter"/>
</dbReference>
<evidence type="ECO:0000313" key="3">
    <source>
        <dbReference type="EMBL" id="PIC45252.1"/>
    </source>
</evidence>
<feature type="region of interest" description="Disordered" evidence="1">
    <location>
        <begin position="220"/>
        <end position="355"/>
    </location>
</feature>
<dbReference type="STRING" id="1611254.A0A2G5V0D6"/>
<proteinExistence type="predicted"/>
<dbReference type="GO" id="GO:0008356">
    <property type="term" value="P:asymmetric cell division"/>
    <property type="evidence" value="ECO:0007669"/>
    <property type="project" value="InterPro"/>
</dbReference>
<feature type="compositionally biased region" description="Polar residues" evidence="1">
    <location>
        <begin position="298"/>
        <end position="330"/>
    </location>
</feature>
<dbReference type="PANTHER" id="PTHR21386">
    <property type="entry name" value="INSCUTEABLE"/>
    <property type="match status" value="1"/>
</dbReference>
<dbReference type="Pfam" id="PF19427">
    <property type="entry name" value="Insc_C"/>
    <property type="match status" value="1"/>
</dbReference>
<dbReference type="EMBL" id="PDUG01000002">
    <property type="protein sequence ID" value="PIC45252.1"/>
    <property type="molecule type" value="Genomic_DNA"/>
</dbReference>
<dbReference type="GO" id="GO:0008093">
    <property type="term" value="F:cytoskeletal anchor activity"/>
    <property type="evidence" value="ECO:0007669"/>
    <property type="project" value="TreeGrafter"/>
</dbReference>
<dbReference type="InterPro" id="IPR039921">
    <property type="entry name" value="Inscuteable"/>
</dbReference>
<dbReference type="GO" id="GO:0009786">
    <property type="term" value="P:regulation of asymmetric cell division"/>
    <property type="evidence" value="ECO:0007669"/>
    <property type="project" value="TreeGrafter"/>
</dbReference>
<dbReference type="OrthoDB" id="5796379at2759"/>
<name>A0A2G5V0D6_9PELO</name>
<sequence length="760" mass="84316">MDILEASKVELIISSAPPFSFSSHVLFSKTKTYCLQLDALLNMPRLARFWDSLENDNLFDIVPQPPKPTVTRFQQQWLTSLANARDDELQTILYAKPLLPTPESIVQLPDEEEFYGAKKISVGYSKSMLSTSLGNLSAPPKPQRRIARLRSVANDCAASLPQLLEHNSISETMNNNFGDKRDASSTTLCSSVHAESCPTDTEDAIIRNIKLPGFRGNISRALSQKSNSPSVCRTPTPRTAPPSYEQFQVLRRSSMKSSSQSLHHKNSILSPPPPNPSSSRSNTVTVNGVHVKQAMNRIDTSTDSANTILRSPYSTRSDSITSVDSGQCSGDQVERRSLCSVRQESKEEDDSGMPSYARMASTMDHVLRTSSALYTLLSSPLDPSICRDLLAKSSVFLQLVESSPCTNYLPKTEIARLKMNVQELQKNRDKGIMDMNNMTNFFAILLRKSIESVLLVFVRIIGKYLSETNGKDRLTPICLEHLIHICLFGDELCIEAIQRNCISSVIKIMKNDQPQENTLRFLLRTLAVLCGVSKGALALLTQGGLDIVVDRLLSISSSICSVEAAGILTQLTNPQSAFIRLNNVDPIISRLLDLIDQCKSGDSLLLATAALNNVTLQHPNGVDIMYRNNAIRRLISAYNRENCATIFVQEQIVTAFSRLAARHLDYQMVEENSIPVLLEFLSLTHPMHGDYCRRIRYKAAVCIGTLANSDVGLQALYDNNAYAILSNVLYDDNNTSNPFNMICNSIRTKLETKFQSESAV</sequence>
<comment type="caution">
    <text evidence="3">The sequence shown here is derived from an EMBL/GenBank/DDBJ whole genome shotgun (WGS) entry which is preliminary data.</text>
</comment>
<protein>
    <recommendedName>
        <fullName evidence="2">Protein inscuteable homologue C-terminal domain-containing protein</fullName>
    </recommendedName>
</protein>
<organism evidence="3 4">
    <name type="scientific">Caenorhabditis nigoni</name>
    <dbReference type="NCBI Taxonomy" id="1611254"/>
    <lineage>
        <taxon>Eukaryota</taxon>
        <taxon>Metazoa</taxon>
        <taxon>Ecdysozoa</taxon>
        <taxon>Nematoda</taxon>
        <taxon>Chromadorea</taxon>
        <taxon>Rhabditida</taxon>
        <taxon>Rhabditina</taxon>
        <taxon>Rhabditomorpha</taxon>
        <taxon>Rhabditoidea</taxon>
        <taxon>Rhabditidae</taxon>
        <taxon>Peloderinae</taxon>
        <taxon>Caenorhabditis</taxon>
    </lineage>
</organism>
<reference evidence="4" key="1">
    <citation type="submission" date="2017-10" db="EMBL/GenBank/DDBJ databases">
        <title>Rapid genome shrinkage in a self-fertile nematode reveals novel sperm competition proteins.</title>
        <authorList>
            <person name="Yin D."/>
            <person name="Schwarz E.M."/>
            <person name="Thomas C.G."/>
            <person name="Felde R.L."/>
            <person name="Korf I.F."/>
            <person name="Cutter A.D."/>
            <person name="Schartner C.M."/>
            <person name="Ralston E.J."/>
            <person name="Meyer B.J."/>
            <person name="Haag E.S."/>
        </authorList>
    </citation>
    <scope>NUCLEOTIDE SEQUENCE [LARGE SCALE GENOMIC DNA]</scope>
    <source>
        <strain evidence="4">JU1422</strain>
    </source>
</reference>